<dbReference type="SUPFAM" id="SSF143447">
    <property type="entry name" value="AMMECR1-like"/>
    <property type="match status" value="1"/>
</dbReference>
<dbReference type="InParanoid" id="B8E1G8"/>
<dbReference type="HAMAP" id="MF_00645">
    <property type="entry name" value="AMMECR1"/>
    <property type="match status" value="1"/>
</dbReference>
<dbReference type="InterPro" id="IPR027485">
    <property type="entry name" value="AMMECR1_N"/>
</dbReference>
<dbReference type="InterPro" id="IPR023473">
    <property type="entry name" value="AMMECR1"/>
</dbReference>
<dbReference type="EnsemblBacteria" id="ACK42296">
    <property type="protein sequence ID" value="ACK42296"/>
    <property type="gene ID" value="Dtur_1016"/>
</dbReference>
<reference evidence="3" key="1">
    <citation type="journal article" date="2016" name="Front. Microbiol.">
        <title>The complete genome sequence of hyperthermophile Dictyoglomus turgidum DSM 6724 reveals a specialized carbohydrate fermentor.</title>
        <authorList>
            <person name="Brumm P.J."/>
            <person name="Gowda K."/>
            <person name="Robb F.T."/>
            <person name="Mead D.A."/>
        </authorList>
    </citation>
    <scope>NUCLEOTIDE SEQUENCE [LARGE SCALE GENOMIC DNA]</scope>
    <source>
        <strain evidence="3">DSM 6724 / Z-1310</strain>
    </source>
</reference>
<dbReference type="InterPro" id="IPR027623">
    <property type="entry name" value="AmmeMemoSam_A"/>
</dbReference>
<dbReference type="PANTHER" id="PTHR13016">
    <property type="entry name" value="AMMECR1 HOMOLOG"/>
    <property type="match status" value="1"/>
</dbReference>
<dbReference type="Pfam" id="PF01871">
    <property type="entry name" value="AMMECR1"/>
    <property type="match status" value="1"/>
</dbReference>
<dbReference type="Gene3D" id="3.30.700.20">
    <property type="entry name" value="Hypothetical protein ph0010, domain 1"/>
    <property type="match status" value="1"/>
</dbReference>
<organism evidence="2 3">
    <name type="scientific">Dictyoglomus turgidum (strain DSM 6724 / Z-1310)</name>
    <dbReference type="NCBI Taxonomy" id="515635"/>
    <lineage>
        <taxon>Bacteria</taxon>
        <taxon>Pseudomonadati</taxon>
        <taxon>Dictyoglomota</taxon>
        <taxon>Dictyoglomia</taxon>
        <taxon>Dictyoglomales</taxon>
        <taxon>Dictyoglomaceae</taxon>
        <taxon>Dictyoglomus</taxon>
    </lineage>
</organism>
<dbReference type="InterPro" id="IPR036071">
    <property type="entry name" value="AMMECR1_dom_sf"/>
</dbReference>
<name>B8E1G8_DICTD</name>
<dbReference type="InterPro" id="IPR002733">
    <property type="entry name" value="AMMECR1_domain"/>
</dbReference>
<evidence type="ECO:0000313" key="3">
    <source>
        <dbReference type="Proteomes" id="UP000007719"/>
    </source>
</evidence>
<dbReference type="KEGG" id="dtu:Dtur_1016"/>
<dbReference type="AlphaFoldDB" id="B8E1G8"/>
<dbReference type="InterPro" id="IPR023472">
    <property type="entry name" value="Uncharacterised_MJ0810"/>
</dbReference>
<gene>
    <name evidence="2" type="ordered locus">Dtur_1016</name>
</gene>
<sequence length="174" mass="19494">MDLREYIVGLARKAIETYLKEGRVITPPPDIPDYLKRKAGTFVSLHRKSTGELRGCIGTIIPTTSNIAEEIIRNAISAATEDPRFPPLDLDELDDIEISVDVLSPLEEIKDIKDLDPKKYGVVVEKGWRRGVLLPDLEGVDTIEEQLSIALAKAGISPSENFKVYRFSVDRFKE</sequence>
<dbReference type="RefSeq" id="WP_012583379.1">
    <property type="nucleotide sequence ID" value="NC_011661.1"/>
</dbReference>
<dbReference type="Gene3D" id="3.30.1490.150">
    <property type="entry name" value="Hypothetical protein ph0010, domain 2"/>
    <property type="match status" value="1"/>
</dbReference>
<evidence type="ECO:0000259" key="1">
    <source>
        <dbReference type="PROSITE" id="PS51112"/>
    </source>
</evidence>
<dbReference type="STRING" id="515635.Dtur_1016"/>
<evidence type="ECO:0000313" key="2">
    <source>
        <dbReference type="EMBL" id="ACK42296.1"/>
    </source>
</evidence>
<dbReference type="PROSITE" id="PS51112">
    <property type="entry name" value="AMMECR1"/>
    <property type="match status" value="1"/>
</dbReference>
<accession>B8E1G8</accession>
<dbReference type="PANTHER" id="PTHR13016:SF0">
    <property type="entry name" value="AMME SYNDROME CANDIDATE GENE 1 PROTEIN"/>
    <property type="match status" value="1"/>
</dbReference>
<protein>
    <submittedName>
        <fullName evidence="2">AMMECR1 domain protein</fullName>
    </submittedName>
</protein>
<proteinExistence type="inferred from homology"/>
<dbReference type="HOGENOM" id="CLU_095686_1_1_0"/>
<dbReference type="Proteomes" id="UP000007719">
    <property type="component" value="Chromosome"/>
</dbReference>
<dbReference type="eggNOG" id="COG2078">
    <property type="taxonomic scope" value="Bacteria"/>
</dbReference>
<dbReference type="EMBL" id="CP001251">
    <property type="protein sequence ID" value="ACK42296.1"/>
    <property type="molecule type" value="Genomic_DNA"/>
</dbReference>
<dbReference type="OrthoDB" id="9782820at2"/>
<dbReference type="NCBIfam" id="TIGR00296">
    <property type="entry name" value="TIGR00296 family protein"/>
    <property type="match status" value="1"/>
</dbReference>
<dbReference type="NCBIfam" id="TIGR04335">
    <property type="entry name" value="AmmeMemoSam_A"/>
    <property type="match status" value="1"/>
</dbReference>
<keyword evidence="3" id="KW-1185">Reference proteome</keyword>
<dbReference type="PATRIC" id="fig|515635.4.peg.1053"/>
<feature type="domain" description="AMMECR1" evidence="1">
    <location>
        <begin position="2"/>
        <end position="174"/>
    </location>
</feature>